<name>A0ABS6F1A5_9CLOT</name>
<dbReference type="Pfam" id="PF00005">
    <property type="entry name" value="ABC_tran"/>
    <property type="match status" value="1"/>
</dbReference>
<proteinExistence type="inferred from homology"/>
<dbReference type="InterPro" id="IPR003439">
    <property type="entry name" value="ABC_transporter-like_ATP-bd"/>
</dbReference>
<dbReference type="InterPro" id="IPR017911">
    <property type="entry name" value="MacB-like_ATP-bd"/>
</dbReference>
<dbReference type="PANTHER" id="PTHR42798">
    <property type="entry name" value="LIPOPROTEIN-RELEASING SYSTEM ATP-BINDING PROTEIN LOLD"/>
    <property type="match status" value="1"/>
</dbReference>
<dbReference type="InterPro" id="IPR017871">
    <property type="entry name" value="ABC_transporter-like_CS"/>
</dbReference>
<keyword evidence="5" id="KW-1185">Reference proteome</keyword>
<organism evidence="4 5">
    <name type="scientific">Clostridium simiarum</name>
    <dbReference type="NCBI Taxonomy" id="2841506"/>
    <lineage>
        <taxon>Bacteria</taxon>
        <taxon>Bacillati</taxon>
        <taxon>Bacillota</taxon>
        <taxon>Clostridia</taxon>
        <taxon>Eubacteriales</taxon>
        <taxon>Clostridiaceae</taxon>
        <taxon>Clostridium</taxon>
    </lineage>
</organism>
<dbReference type="GO" id="GO:0005524">
    <property type="term" value="F:ATP binding"/>
    <property type="evidence" value="ECO:0007669"/>
    <property type="project" value="UniProtKB-KW"/>
</dbReference>
<evidence type="ECO:0000313" key="4">
    <source>
        <dbReference type="EMBL" id="MBU5591368.1"/>
    </source>
</evidence>
<sequence length="232" mass="26166">MFLTVKDLKKSYKTGQSETYVLKGINLEIEKGDIAVILGPSGSGKSTLLNIIGGIDKADSGYVNLEDKEITSLSKKELTDYRRKNVGFIFQFYNLISNLNVEENIEVCSNISKNPLDLDEMLKAISMKDKRNRFPRELSGGEQQRVSIARAIIKNPSLLLCDELTGALDYNTSKEILNLIKFINTKYNTTIIIITHNNAIANMANRVFKLRDGEIYESIINATPLDPREIQW</sequence>
<keyword evidence="4" id="KW-0067">ATP-binding</keyword>
<feature type="domain" description="ABC transporter" evidence="3">
    <location>
        <begin position="3"/>
        <end position="232"/>
    </location>
</feature>
<comment type="similarity">
    <text evidence="1">Belongs to the ABC transporter superfamily.</text>
</comment>
<reference evidence="4 5" key="1">
    <citation type="submission" date="2021-06" db="EMBL/GenBank/DDBJ databases">
        <authorList>
            <person name="Sun Q."/>
            <person name="Li D."/>
        </authorList>
    </citation>
    <scope>NUCLEOTIDE SEQUENCE [LARGE SCALE GENOMIC DNA]</scope>
    <source>
        <strain evidence="4 5">MSJ-4</strain>
    </source>
</reference>
<protein>
    <submittedName>
        <fullName evidence="4">ABC transporter ATP-binding protein</fullName>
    </submittedName>
</protein>
<dbReference type="CDD" id="cd03255">
    <property type="entry name" value="ABC_MJ0796_LolCDE_FtsE"/>
    <property type="match status" value="1"/>
</dbReference>
<gene>
    <name evidence="4" type="ORF">KQI89_06305</name>
</gene>
<evidence type="ECO:0000259" key="3">
    <source>
        <dbReference type="PROSITE" id="PS50893"/>
    </source>
</evidence>
<dbReference type="Proteomes" id="UP000736583">
    <property type="component" value="Unassembled WGS sequence"/>
</dbReference>
<evidence type="ECO:0000256" key="2">
    <source>
        <dbReference type="ARBA" id="ARBA00022448"/>
    </source>
</evidence>
<keyword evidence="2" id="KW-0813">Transport</keyword>
<dbReference type="PANTHER" id="PTHR42798:SF2">
    <property type="entry name" value="ABC TRANSPORTER ATP-BINDING PROTEIN MG467-RELATED"/>
    <property type="match status" value="1"/>
</dbReference>
<accession>A0ABS6F1A5</accession>
<dbReference type="PROSITE" id="PS00211">
    <property type="entry name" value="ABC_TRANSPORTER_1"/>
    <property type="match status" value="1"/>
</dbReference>
<dbReference type="SMART" id="SM00382">
    <property type="entry name" value="AAA"/>
    <property type="match status" value="1"/>
</dbReference>
<dbReference type="InterPro" id="IPR003593">
    <property type="entry name" value="AAA+_ATPase"/>
</dbReference>
<dbReference type="EMBL" id="JAHLQL010000001">
    <property type="protein sequence ID" value="MBU5591368.1"/>
    <property type="molecule type" value="Genomic_DNA"/>
</dbReference>
<dbReference type="PROSITE" id="PS50893">
    <property type="entry name" value="ABC_TRANSPORTER_2"/>
    <property type="match status" value="1"/>
</dbReference>
<dbReference type="RefSeq" id="WP_216456359.1">
    <property type="nucleotide sequence ID" value="NZ_JAHLQL010000001.1"/>
</dbReference>
<comment type="caution">
    <text evidence="4">The sequence shown here is derived from an EMBL/GenBank/DDBJ whole genome shotgun (WGS) entry which is preliminary data.</text>
</comment>
<keyword evidence="4" id="KW-0547">Nucleotide-binding</keyword>
<evidence type="ECO:0000256" key="1">
    <source>
        <dbReference type="ARBA" id="ARBA00005417"/>
    </source>
</evidence>
<evidence type="ECO:0000313" key="5">
    <source>
        <dbReference type="Proteomes" id="UP000736583"/>
    </source>
</evidence>